<dbReference type="Pfam" id="PF12167">
    <property type="entry name" value="Arm-DNA-bind_2"/>
    <property type="match status" value="1"/>
</dbReference>
<feature type="domain" description="Tyr recombinase" evidence="5">
    <location>
        <begin position="172"/>
        <end position="379"/>
    </location>
</feature>
<proteinExistence type="predicted"/>
<dbReference type="InterPro" id="IPR013762">
    <property type="entry name" value="Integrase-like_cat_sf"/>
</dbReference>
<dbReference type="InterPro" id="IPR002104">
    <property type="entry name" value="Integrase_catalytic"/>
</dbReference>
<name>A0A5E7PEA1_PSEFL</name>
<dbReference type="PANTHER" id="PTHR30349">
    <property type="entry name" value="PHAGE INTEGRASE-RELATED"/>
    <property type="match status" value="1"/>
</dbReference>
<keyword evidence="1" id="KW-0229">DNA integration</keyword>
<dbReference type="InterPro" id="IPR004107">
    <property type="entry name" value="Integrase_SAM-like_N"/>
</dbReference>
<sequence>MSGVETRGKSVRIYFQYNGEKCRETFPGGNTPATVAQAKRLAEIIEYEIQTGTFDYARHFPNSARLVENTFGHYLDLWLKIKANSVAASSYRGYANKAEVHVRPRWGKVQINQIDHLDLQEWIQDTLSKTLKNKTIRDIISNVRQVFRLYRTRMKVAHDPTEGLMVRLPDPEAPDPFTRAEIRQILETPTQRTQELLMVQFMLWAGPRVSETIALAWEDVDLSQGTVTFRRSKVRGAYRVTKTRRSTRRVRLLAPAWDALRKIDALNRNRKAETVEVVERDNKTVRKHKLHFVFLNTKTGLPHANDFVVRDRFFKAHLLAAGVRYRGPGQCRHTYASQLLTTGVASIDWIAEQMGHTNGNMIRQHYGTWINEDGPDVVGMLQMALKLSPVASMDEQEGKSSLPGSGHPV</sequence>
<dbReference type="Proteomes" id="UP000326067">
    <property type="component" value="Unassembled WGS sequence"/>
</dbReference>
<dbReference type="InterPro" id="IPR010998">
    <property type="entry name" value="Integrase_recombinase_N"/>
</dbReference>
<organism evidence="7 8">
    <name type="scientific">Pseudomonas fluorescens</name>
    <dbReference type="NCBI Taxonomy" id="294"/>
    <lineage>
        <taxon>Bacteria</taxon>
        <taxon>Pseudomonadati</taxon>
        <taxon>Pseudomonadota</taxon>
        <taxon>Gammaproteobacteria</taxon>
        <taxon>Pseudomonadales</taxon>
        <taxon>Pseudomonadaceae</taxon>
        <taxon>Pseudomonas</taxon>
    </lineage>
</organism>
<dbReference type="SUPFAM" id="SSF56349">
    <property type="entry name" value="DNA breaking-rejoining enzymes"/>
    <property type="match status" value="1"/>
</dbReference>
<dbReference type="InterPro" id="IPR044068">
    <property type="entry name" value="CB"/>
</dbReference>
<feature type="domain" description="Core-binding (CB)" evidence="6">
    <location>
        <begin position="69"/>
        <end position="151"/>
    </location>
</feature>
<reference evidence="7 8" key="1">
    <citation type="submission" date="2019-09" db="EMBL/GenBank/DDBJ databases">
        <authorList>
            <person name="Chandra G."/>
            <person name="Truman W A."/>
        </authorList>
    </citation>
    <scope>NUCLEOTIDE SEQUENCE [LARGE SCALE GENOMIC DNA]</scope>
    <source>
        <strain evidence="7">PS847</strain>
    </source>
</reference>
<evidence type="ECO:0000256" key="2">
    <source>
        <dbReference type="ARBA" id="ARBA00023125"/>
    </source>
</evidence>
<dbReference type="GO" id="GO:0006310">
    <property type="term" value="P:DNA recombination"/>
    <property type="evidence" value="ECO:0007669"/>
    <property type="project" value="UniProtKB-KW"/>
</dbReference>
<evidence type="ECO:0000313" key="8">
    <source>
        <dbReference type="Proteomes" id="UP000326067"/>
    </source>
</evidence>
<dbReference type="PROSITE" id="PS51900">
    <property type="entry name" value="CB"/>
    <property type="match status" value="1"/>
</dbReference>
<keyword evidence="3" id="KW-0233">DNA recombination</keyword>
<dbReference type="Pfam" id="PF14659">
    <property type="entry name" value="Phage_int_SAM_3"/>
    <property type="match status" value="1"/>
</dbReference>
<dbReference type="InterPro" id="IPR022000">
    <property type="entry name" value="Min27-like_integrase_DNA_bind"/>
</dbReference>
<dbReference type="PANTHER" id="PTHR30349:SF36">
    <property type="entry name" value="PROPHAGE INTEGRASE INTR-RELATED"/>
    <property type="match status" value="1"/>
</dbReference>
<accession>A0A5E7PEA1</accession>
<dbReference type="InterPro" id="IPR011010">
    <property type="entry name" value="DNA_brk_join_enz"/>
</dbReference>
<dbReference type="InterPro" id="IPR050090">
    <property type="entry name" value="Tyrosine_recombinase_XerCD"/>
</dbReference>
<dbReference type="Gene3D" id="1.10.443.10">
    <property type="entry name" value="Intergrase catalytic core"/>
    <property type="match status" value="1"/>
</dbReference>
<gene>
    <name evidence="7" type="primary">intQ</name>
    <name evidence="7" type="ORF">PS847_05154</name>
</gene>
<evidence type="ECO:0000256" key="1">
    <source>
        <dbReference type="ARBA" id="ARBA00022908"/>
    </source>
</evidence>
<evidence type="ECO:0000256" key="4">
    <source>
        <dbReference type="PROSITE-ProRule" id="PRU01248"/>
    </source>
</evidence>
<dbReference type="AlphaFoldDB" id="A0A5E7PEA1"/>
<dbReference type="Gene3D" id="1.10.150.130">
    <property type="match status" value="1"/>
</dbReference>
<dbReference type="GO" id="GO:0015074">
    <property type="term" value="P:DNA integration"/>
    <property type="evidence" value="ECO:0007669"/>
    <property type="project" value="UniProtKB-KW"/>
</dbReference>
<keyword evidence="2 4" id="KW-0238">DNA-binding</keyword>
<evidence type="ECO:0000313" key="7">
    <source>
        <dbReference type="EMBL" id="VVP47057.1"/>
    </source>
</evidence>
<dbReference type="GO" id="GO:0003677">
    <property type="term" value="F:DNA binding"/>
    <property type="evidence" value="ECO:0007669"/>
    <property type="project" value="UniProtKB-UniRule"/>
</dbReference>
<dbReference type="PROSITE" id="PS51898">
    <property type="entry name" value="TYR_RECOMBINASE"/>
    <property type="match status" value="1"/>
</dbReference>
<evidence type="ECO:0000259" key="5">
    <source>
        <dbReference type="PROSITE" id="PS51898"/>
    </source>
</evidence>
<dbReference type="Pfam" id="PF00589">
    <property type="entry name" value="Phage_integrase"/>
    <property type="match status" value="1"/>
</dbReference>
<protein>
    <submittedName>
        <fullName evidence="7">Defective protein IntQ</fullName>
    </submittedName>
</protein>
<dbReference type="CDD" id="cd01189">
    <property type="entry name" value="INT_ICEBs1_C_like"/>
    <property type="match status" value="1"/>
</dbReference>
<dbReference type="RefSeq" id="WP_150638703.1">
    <property type="nucleotide sequence ID" value="NZ_CABVIC010000009.1"/>
</dbReference>
<dbReference type="EMBL" id="CABVIC010000009">
    <property type="protein sequence ID" value="VVP47057.1"/>
    <property type="molecule type" value="Genomic_DNA"/>
</dbReference>
<evidence type="ECO:0000259" key="6">
    <source>
        <dbReference type="PROSITE" id="PS51900"/>
    </source>
</evidence>
<evidence type="ECO:0000256" key="3">
    <source>
        <dbReference type="ARBA" id="ARBA00023172"/>
    </source>
</evidence>